<dbReference type="InterPro" id="IPR016181">
    <property type="entry name" value="Acyl_CoA_acyltransferase"/>
</dbReference>
<name>A0A9D1I572_9FIRM</name>
<comment type="caution">
    <text evidence="2">The sequence shown here is derived from an EMBL/GenBank/DDBJ whole genome shotgun (WGS) entry which is preliminary data.</text>
</comment>
<accession>A0A9D1I572</accession>
<sequence>MELTLELINKGFSLCDVNSSDFTIYYDISKKCYEKYVNEYFGAWVEEVQIKMNEKSFQNEMKQSCFQKILLNNTTVGFCAFDVKDDKIDGIMIQMLECAQNKGLGSFFLSYIISLANSQNKPAFLQVFMSNPAQSLYKRFGFTVYDKTISHYLMKYAV</sequence>
<evidence type="ECO:0000313" key="2">
    <source>
        <dbReference type="EMBL" id="HIU28591.1"/>
    </source>
</evidence>
<dbReference type="Proteomes" id="UP000824091">
    <property type="component" value="Unassembled WGS sequence"/>
</dbReference>
<organism evidence="2 3">
    <name type="scientific">Candidatus Fimisoma avicola</name>
    <dbReference type="NCBI Taxonomy" id="2840826"/>
    <lineage>
        <taxon>Bacteria</taxon>
        <taxon>Bacillati</taxon>
        <taxon>Bacillota</taxon>
        <taxon>Clostridia</taxon>
        <taxon>Eubacteriales</taxon>
        <taxon>Candidatus Fimisoma</taxon>
    </lineage>
</organism>
<dbReference type="PROSITE" id="PS51186">
    <property type="entry name" value="GNAT"/>
    <property type="match status" value="1"/>
</dbReference>
<protein>
    <submittedName>
        <fullName evidence="2">GNAT family N-acetyltransferase</fullName>
    </submittedName>
</protein>
<feature type="domain" description="N-acetyltransferase" evidence="1">
    <location>
        <begin position="12"/>
        <end position="158"/>
    </location>
</feature>
<dbReference type="EMBL" id="DVMO01000149">
    <property type="protein sequence ID" value="HIU28591.1"/>
    <property type="molecule type" value="Genomic_DNA"/>
</dbReference>
<dbReference type="InterPro" id="IPR000182">
    <property type="entry name" value="GNAT_dom"/>
</dbReference>
<reference evidence="2" key="2">
    <citation type="journal article" date="2021" name="PeerJ">
        <title>Extensive microbial diversity within the chicken gut microbiome revealed by metagenomics and culture.</title>
        <authorList>
            <person name="Gilroy R."/>
            <person name="Ravi A."/>
            <person name="Getino M."/>
            <person name="Pursley I."/>
            <person name="Horton D.L."/>
            <person name="Alikhan N.F."/>
            <person name="Baker D."/>
            <person name="Gharbi K."/>
            <person name="Hall N."/>
            <person name="Watson M."/>
            <person name="Adriaenssens E.M."/>
            <person name="Foster-Nyarko E."/>
            <person name="Jarju S."/>
            <person name="Secka A."/>
            <person name="Antonio M."/>
            <person name="Oren A."/>
            <person name="Chaudhuri R.R."/>
            <person name="La Ragione R."/>
            <person name="Hildebrand F."/>
            <person name="Pallen M.J."/>
        </authorList>
    </citation>
    <scope>NUCLEOTIDE SEQUENCE</scope>
    <source>
        <strain evidence="2">11300</strain>
    </source>
</reference>
<proteinExistence type="predicted"/>
<dbReference type="SUPFAM" id="SSF55729">
    <property type="entry name" value="Acyl-CoA N-acyltransferases (Nat)"/>
    <property type="match status" value="1"/>
</dbReference>
<evidence type="ECO:0000259" key="1">
    <source>
        <dbReference type="PROSITE" id="PS51186"/>
    </source>
</evidence>
<evidence type="ECO:0000313" key="3">
    <source>
        <dbReference type="Proteomes" id="UP000824091"/>
    </source>
</evidence>
<reference evidence="2" key="1">
    <citation type="submission" date="2020-10" db="EMBL/GenBank/DDBJ databases">
        <authorList>
            <person name="Gilroy R."/>
        </authorList>
    </citation>
    <scope>NUCLEOTIDE SEQUENCE</scope>
    <source>
        <strain evidence="2">11300</strain>
    </source>
</reference>
<gene>
    <name evidence="2" type="ORF">IAD16_09490</name>
</gene>
<dbReference type="AlphaFoldDB" id="A0A9D1I572"/>
<dbReference type="Gene3D" id="3.40.630.30">
    <property type="match status" value="1"/>
</dbReference>
<dbReference type="GO" id="GO:0016747">
    <property type="term" value="F:acyltransferase activity, transferring groups other than amino-acyl groups"/>
    <property type="evidence" value="ECO:0007669"/>
    <property type="project" value="InterPro"/>
</dbReference>
<dbReference type="Pfam" id="PF00583">
    <property type="entry name" value="Acetyltransf_1"/>
    <property type="match status" value="1"/>
</dbReference>